<keyword evidence="3" id="KW-0808">Transferase</keyword>
<evidence type="ECO:0000256" key="7">
    <source>
        <dbReference type="ARBA" id="ARBA00022842"/>
    </source>
</evidence>
<dbReference type="SUPFAM" id="SSF54211">
    <property type="entry name" value="Ribosomal protein S5 domain 2-like"/>
    <property type="match status" value="1"/>
</dbReference>
<dbReference type="PRINTS" id="PR00959">
    <property type="entry name" value="MEVGALKINASE"/>
</dbReference>
<keyword evidence="2" id="KW-0444">Lipid biosynthesis</keyword>
<dbReference type="Gene3D" id="3.30.230.10">
    <property type="match status" value="1"/>
</dbReference>
<evidence type="ECO:0000313" key="13">
    <source>
        <dbReference type="Proteomes" id="UP000324194"/>
    </source>
</evidence>
<dbReference type="InterPro" id="IPR036554">
    <property type="entry name" value="GHMP_kinase_C_sf"/>
</dbReference>
<evidence type="ECO:0000256" key="2">
    <source>
        <dbReference type="ARBA" id="ARBA00022516"/>
    </source>
</evidence>
<dbReference type="GO" id="GO:0004496">
    <property type="term" value="F:mevalonate kinase activity"/>
    <property type="evidence" value="ECO:0007669"/>
    <property type="project" value="InterPro"/>
</dbReference>
<proteinExistence type="predicted"/>
<dbReference type="InterPro" id="IPR020568">
    <property type="entry name" value="Ribosomal_Su5_D2-typ_SF"/>
</dbReference>
<evidence type="ECO:0000256" key="8">
    <source>
        <dbReference type="ARBA" id="ARBA00023098"/>
    </source>
</evidence>
<dbReference type="InterPro" id="IPR006205">
    <property type="entry name" value="Mev_gal_kin"/>
</dbReference>
<dbReference type="GO" id="GO:0005737">
    <property type="term" value="C:cytoplasm"/>
    <property type="evidence" value="ECO:0007669"/>
    <property type="project" value="InterPro"/>
</dbReference>
<dbReference type="Pfam" id="PF08544">
    <property type="entry name" value="GHMP_kinases_C"/>
    <property type="match status" value="1"/>
</dbReference>
<accession>A0A5E4PI05</accession>
<dbReference type="SUPFAM" id="SSF55060">
    <property type="entry name" value="GHMP Kinase, C-terminal domain"/>
    <property type="match status" value="1"/>
</dbReference>
<dbReference type="AlphaFoldDB" id="A0A5E4PI05"/>
<keyword evidence="5 12" id="KW-0418">Kinase</keyword>
<evidence type="ECO:0000259" key="11">
    <source>
        <dbReference type="Pfam" id="PF08544"/>
    </source>
</evidence>
<keyword evidence="7" id="KW-0460">Magnesium</keyword>
<dbReference type="InterPro" id="IPR014721">
    <property type="entry name" value="Ribsml_uS5_D2-typ_fold_subgr"/>
</dbReference>
<dbReference type="Gene3D" id="3.30.70.890">
    <property type="entry name" value="GHMP kinase, C-terminal domain"/>
    <property type="match status" value="1"/>
</dbReference>
<dbReference type="PANTHER" id="PTHR43290:SF2">
    <property type="entry name" value="MEVALONATE KINASE"/>
    <property type="match status" value="1"/>
</dbReference>
<dbReference type="InterPro" id="IPR013750">
    <property type="entry name" value="GHMP_kinase_C_dom"/>
</dbReference>
<keyword evidence="6" id="KW-0067">ATP-binding</keyword>
<protein>
    <submittedName>
        <fullName evidence="12">Galactokinase</fullName>
    </submittedName>
</protein>
<dbReference type="GO" id="GO:0005524">
    <property type="term" value="F:ATP binding"/>
    <property type="evidence" value="ECO:0007669"/>
    <property type="project" value="UniProtKB-KW"/>
</dbReference>
<sequence length="316" mass="34645">MQIKASAPGSMMLLGEFAVLHGKPALVCAVNKRISVTLTARPDTEIRIHSSLHGHYAAQLQDVYIEKPFHFVLGAIRHYRRYLKRGFDLQIETEFSDRVGLGSSAAVTAAVLAVLSAWLDMRITPLELVRRGRSVIRRIQGTGSGADIAASVYGGMIAYHPQPLKIEKFSVTHPVTALYAGFKTPTVEVIQRVHTHFSAFPRLYRHLCQGIGRCAAEGVRLVRREDWTGLGMLMNTQQGFMDALGVNTPLLHDMITELRGQEGIAGAKISGSGLGDCVIGWGELPDSYLYSGSAQYPGVRRIPVSMTPQGLYCEKI</sequence>
<dbReference type="PANTHER" id="PTHR43290">
    <property type="entry name" value="MEVALONATE KINASE"/>
    <property type="match status" value="1"/>
</dbReference>
<reference evidence="12 13" key="1">
    <citation type="submission" date="2019-08" db="EMBL/GenBank/DDBJ databases">
        <authorList>
            <person name="Guy L."/>
        </authorList>
    </citation>
    <scope>NUCLEOTIDE SEQUENCE [LARGE SCALE GENOMIC DNA]</scope>
    <source>
        <strain evidence="12 13">SGT-108</strain>
    </source>
</reference>
<evidence type="ECO:0000256" key="3">
    <source>
        <dbReference type="ARBA" id="ARBA00022679"/>
    </source>
</evidence>
<organism evidence="12 13">
    <name type="scientific">Aquicella siphonis</name>
    <dbReference type="NCBI Taxonomy" id="254247"/>
    <lineage>
        <taxon>Bacteria</taxon>
        <taxon>Pseudomonadati</taxon>
        <taxon>Pseudomonadota</taxon>
        <taxon>Gammaproteobacteria</taxon>
        <taxon>Legionellales</taxon>
        <taxon>Coxiellaceae</taxon>
        <taxon>Aquicella</taxon>
    </lineage>
</organism>
<evidence type="ECO:0000256" key="1">
    <source>
        <dbReference type="ARBA" id="ARBA00022490"/>
    </source>
</evidence>
<gene>
    <name evidence="12" type="primary">galK</name>
    <name evidence="12" type="ORF">AQUSIP_18600</name>
</gene>
<dbReference type="UniPathway" id="UPA00057">
    <property type="reaction ID" value="UER00098"/>
</dbReference>
<evidence type="ECO:0000256" key="5">
    <source>
        <dbReference type="ARBA" id="ARBA00022777"/>
    </source>
</evidence>
<dbReference type="InterPro" id="IPR006204">
    <property type="entry name" value="GHMP_kinase_N_dom"/>
</dbReference>
<dbReference type="RefSeq" id="WP_172622806.1">
    <property type="nucleotide sequence ID" value="NZ_LR699119.1"/>
</dbReference>
<keyword evidence="4" id="KW-0547">Nucleotide-binding</keyword>
<keyword evidence="1" id="KW-0963">Cytoplasm</keyword>
<dbReference type="EMBL" id="LR699119">
    <property type="protein sequence ID" value="VVC76544.1"/>
    <property type="molecule type" value="Genomic_DNA"/>
</dbReference>
<feature type="domain" description="GHMP kinase N-terminal" evidence="10">
    <location>
        <begin position="71"/>
        <end position="155"/>
    </location>
</feature>
<evidence type="ECO:0000259" key="10">
    <source>
        <dbReference type="Pfam" id="PF00288"/>
    </source>
</evidence>
<dbReference type="GO" id="GO:0019287">
    <property type="term" value="P:isopentenyl diphosphate biosynthetic process, mevalonate pathway"/>
    <property type="evidence" value="ECO:0007669"/>
    <property type="project" value="UniProtKB-UniPathway"/>
</dbReference>
<evidence type="ECO:0000313" key="12">
    <source>
        <dbReference type="EMBL" id="VVC76544.1"/>
    </source>
</evidence>
<evidence type="ECO:0000256" key="9">
    <source>
        <dbReference type="ARBA" id="ARBA00029438"/>
    </source>
</evidence>
<keyword evidence="8" id="KW-0443">Lipid metabolism</keyword>
<dbReference type="Proteomes" id="UP000324194">
    <property type="component" value="Chromosome 1"/>
</dbReference>
<feature type="domain" description="GHMP kinase C-terminal" evidence="11">
    <location>
        <begin position="221"/>
        <end position="282"/>
    </location>
</feature>
<evidence type="ECO:0000256" key="6">
    <source>
        <dbReference type="ARBA" id="ARBA00022840"/>
    </source>
</evidence>
<keyword evidence="13" id="KW-1185">Reference proteome</keyword>
<comment type="pathway">
    <text evidence="9">Isoprenoid biosynthesis; isopentenyl diphosphate biosynthesis via mevalonate pathway; isopentenyl diphosphate from (R)-mevalonate: step 1/3.</text>
</comment>
<evidence type="ECO:0000256" key="4">
    <source>
        <dbReference type="ARBA" id="ARBA00022741"/>
    </source>
</evidence>
<dbReference type="Pfam" id="PF00288">
    <property type="entry name" value="GHMP_kinases_N"/>
    <property type="match status" value="1"/>
</dbReference>
<dbReference type="KEGG" id="asip:AQUSIP_18600"/>
<name>A0A5E4PI05_9COXI</name>